<comment type="caution">
    <text evidence="1">The sequence shown here is derived from an EMBL/GenBank/DDBJ whole genome shotgun (WGS) entry which is preliminary data.</text>
</comment>
<evidence type="ECO:0000313" key="2">
    <source>
        <dbReference type="Proteomes" id="UP000175691"/>
    </source>
</evidence>
<dbReference type="EMBL" id="MDHN01000001">
    <property type="protein sequence ID" value="OFC72763.1"/>
    <property type="molecule type" value="Genomic_DNA"/>
</dbReference>
<dbReference type="AlphaFoldDB" id="A0A1E7ZGV9"/>
<reference evidence="1 2" key="1">
    <citation type="submission" date="2016-08" db="EMBL/GenBank/DDBJ databases">
        <authorList>
            <person name="Seilhamer J.J."/>
        </authorList>
    </citation>
    <scope>NUCLEOTIDE SEQUENCE [LARGE SCALE GENOMIC DNA]</scope>
    <source>
        <strain evidence="1 2">KCTC 42603</strain>
    </source>
</reference>
<sequence length="74" mass="8154">MLLLQLPLNSATLVKPETKIALMFEPKQHGDVMKTYHVLAVGFAILETTIDDLLLLKPPSPDSQLAPEETTLRG</sequence>
<accession>A0A1E7ZGV9</accession>
<evidence type="ECO:0000313" key="1">
    <source>
        <dbReference type="EMBL" id="OFC72763.1"/>
    </source>
</evidence>
<gene>
    <name evidence="1" type="ORF">BFC18_00095</name>
</gene>
<organism evidence="1 2">
    <name type="scientific">Alteromonas confluentis</name>
    <dbReference type="NCBI Taxonomy" id="1656094"/>
    <lineage>
        <taxon>Bacteria</taxon>
        <taxon>Pseudomonadati</taxon>
        <taxon>Pseudomonadota</taxon>
        <taxon>Gammaproteobacteria</taxon>
        <taxon>Alteromonadales</taxon>
        <taxon>Alteromonadaceae</taxon>
        <taxon>Alteromonas/Salinimonas group</taxon>
        <taxon>Alteromonas</taxon>
    </lineage>
</organism>
<proteinExistence type="predicted"/>
<name>A0A1E7ZGV9_9ALTE</name>
<keyword evidence="2" id="KW-1185">Reference proteome</keyword>
<protein>
    <submittedName>
        <fullName evidence="1">Uncharacterized protein</fullName>
    </submittedName>
</protein>
<dbReference type="Proteomes" id="UP000175691">
    <property type="component" value="Unassembled WGS sequence"/>
</dbReference>